<dbReference type="GO" id="GO:0003723">
    <property type="term" value="F:RNA binding"/>
    <property type="evidence" value="ECO:0007669"/>
    <property type="project" value="InterPro"/>
</dbReference>
<evidence type="ECO:0000259" key="1">
    <source>
        <dbReference type="Pfam" id="PF00849"/>
    </source>
</evidence>
<dbReference type="InterPro" id="IPR020103">
    <property type="entry name" value="PsdUridine_synth_cat_dom_sf"/>
</dbReference>
<reference evidence="2 3" key="1">
    <citation type="submission" date="2015-09" db="EMBL/GenBank/DDBJ databases">
        <title>Genome announcement of multiple Pseudomonas syringae strains.</title>
        <authorList>
            <person name="Thakur S."/>
            <person name="Wang P.W."/>
            <person name="Gong Y."/>
            <person name="Weir B.S."/>
            <person name="Guttman D.S."/>
        </authorList>
    </citation>
    <scope>NUCLEOTIDE SEQUENCE [LARGE SCALE GENOMIC DNA]</scope>
    <source>
        <strain evidence="2 3">ICMP2802</strain>
    </source>
</reference>
<organism evidence="2 3">
    <name type="scientific">Pseudomonas syringae pv. aceris</name>
    <dbReference type="NCBI Taxonomy" id="199198"/>
    <lineage>
        <taxon>Bacteria</taxon>
        <taxon>Pseudomonadati</taxon>
        <taxon>Pseudomonadota</taxon>
        <taxon>Gammaproteobacteria</taxon>
        <taxon>Pseudomonadales</taxon>
        <taxon>Pseudomonadaceae</taxon>
        <taxon>Pseudomonas</taxon>
        <taxon>Pseudomonas syringae</taxon>
    </lineage>
</organism>
<dbReference type="EMBL" id="LJPM01000028">
    <property type="protein sequence ID" value="KPW27052.1"/>
    <property type="molecule type" value="Genomic_DNA"/>
</dbReference>
<comment type="caution">
    <text evidence="2">The sequence shown here is derived from an EMBL/GenBank/DDBJ whole genome shotgun (WGS) entry which is preliminary data.</text>
</comment>
<dbReference type="InterPro" id="IPR006224">
    <property type="entry name" value="PsdUridine_synth_RluA-like_CS"/>
</dbReference>
<gene>
    <name evidence="2" type="ORF">ALO91_04409</name>
</gene>
<dbReference type="PANTHER" id="PTHR21600:SF84">
    <property type="entry name" value="PSEUDOURIDINE SYNTHASE RSUA_RLUA-LIKE DOMAIN-CONTAINING PROTEIN"/>
    <property type="match status" value="1"/>
</dbReference>
<dbReference type="PANTHER" id="PTHR21600">
    <property type="entry name" value="MITOCHONDRIAL RNA PSEUDOURIDINE SYNTHASE"/>
    <property type="match status" value="1"/>
</dbReference>
<proteinExistence type="predicted"/>
<accession>A0A0P9ILN9</accession>
<sequence length="313" mass="35616">MIIHGQPLQAYTSSSPRMSESVFSAAQQQASTLYLPPGSWATVLDCLCAKFPAISREQWLDRFARGRVLDENGKAIAPDLAYREGLRVHYFREVANETPIPVVETILYADEHLVVADKPHFLPVTPAGEYVEQTLLRRLIHRLDNPDMVPLHRIDRHTAGLVLFSANRQTRSAYQGLFPTRRIDKFYQAIAPALPGLAFPRLHESRLVEGEPFFRMQEGIGASNTRTQIEVLERQDKLWRYGLYPMTGKKHQLRVHMAALGAAICNDPFYPDVVKDPVDDYQNPLKLLASSLRFVDPLSGEQRHFESLLTLDW</sequence>
<dbReference type="AlphaFoldDB" id="A0A0P9ILN9"/>
<dbReference type="SUPFAM" id="SSF55120">
    <property type="entry name" value="Pseudouridine synthase"/>
    <property type="match status" value="1"/>
</dbReference>
<dbReference type="GO" id="GO:0000455">
    <property type="term" value="P:enzyme-directed rRNA pseudouridine synthesis"/>
    <property type="evidence" value="ECO:0007669"/>
    <property type="project" value="TreeGrafter"/>
</dbReference>
<dbReference type="Gene3D" id="3.30.2350.10">
    <property type="entry name" value="Pseudouridine synthase"/>
    <property type="match status" value="1"/>
</dbReference>
<dbReference type="Proteomes" id="UP000050297">
    <property type="component" value="Unassembled WGS sequence"/>
</dbReference>
<dbReference type="GO" id="GO:0140098">
    <property type="term" value="F:catalytic activity, acting on RNA"/>
    <property type="evidence" value="ECO:0007669"/>
    <property type="project" value="UniProtKB-ARBA"/>
</dbReference>
<evidence type="ECO:0000313" key="3">
    <source>
        <dbReference type="Proteomes" id="UP000050297"/>
    </source>
</evidence>
<feature type="domain" description="Pseudouridine synthase RsuA/RluA-like" evidence="1">
    <location>
        <begin position="112"/>
        <end position="259"/>
    </location>
</feature>
<dbReference type="PATRIC" id="fig|199198.5.peg.127"/>
<dbReference type="InterPro" id="IPR006145">
    <property type="entry name" value="PsdUridine_synth_RsuA/RluA"/>
</dbReference>
<dbReference type="Pfam" id="PF00849">
    <property type="entry name" value="PseudoU_synth_2"/>
    <property type="match status" value="1"/>
</dbReference>
<dbReference type="InterPro" id="IPR050188">
    <property type="entry name" value="RluA_PseudoU_synthase"/>
</dbReference>
<evidence type="ECO:0000313" key="2">
    <source>
        <dbReference type="EMBL" id="KPW27052.1"/>
    </source>
</evidence>
<dbReference type="GO" id="GO:0009982">
    <property type="term" value="F:pseudouridine synthase activity"/>
    <property type="evidence" value="ECO:0007669"/>
    <property type="project" value="InterPro"/>
</dbReference>
<dbReference type="PROSITE" id="PS01129">
    <property type="entry name" value="PSI_RLU"/>
    <property type="match status" value="1"/>
</dbReference>
<protein>
    <submittedName>
        <fullName evidence="2">Pseudouridine synthase</fullName>
    </submittedName>
</protein>
<name>A0A0P9ILN9_PSESX</name>